<evidence type="ECO:0000313" key="1">
    <source>
        <dbReference type="EMBL" id="KAF6429647.1"/>
    </source>
</evidence>
<comment type="caution">
    <text evidence="1">The sequence shown here is derived from an EMBL/GenBank/DDBJ whole genome shotgun (WGS) entry which is preliminary data.</text>
</comment>
<keyword evidence="2" id="KW-1185">Reference proteome</keyword>
<evidence type="ECO:0000313" key="2">
    <source>
        <dbReference type="Proteomes" id="UP000550707"/>
    </source>
</evidence>
<name>A0A7J8E2A4_MOLMO</name>
<protein>
    <submittedName>
        <fullName evidence="1">Uncharacterized protein</fullName>
    </submittedName>
</protein>
<proteinExistence type="predicted"/>
<sequence>MYKNRSRWREGYNHPEGPAGLCLLLAGSEPTPDVPFLAWLSHPSRTSLMLIPFPCVSVVHCTHLPSTRTQHHCTTWAPRKRAKVFLQQYLLSQARMRKQQELPTPKCLWATSLCCQQGEDNSTVVSPGKLYLTLGTPHWKGQRPPGTRSYMF</sequence>
<dbReference type="AlphaFoldDB" id="A0A7J8E2A4"/>
<dbReference type="EMBL" id="JACASF010000015">
    <property type="protein sequence ID" value="KAF6429647.1"/>
    <property type="molecule type" value="Genomic_DNA"/>
</dbReference>
<dbReference type="Proteomes" id="UP000550707">
    <property type="component" value="Unassembled WGS sequence"/>
</dbReference>
<accession>A0A7J8E2A4</accession>
<reference evidence="1 2" key="1">
    <citation type="journal article" date="2020" name="Nature">
        <title>Six reference-quality genomes reveal evolution of bat adaptations.</title>
        <authorList>
            <person name="Jebb D."/>
            <person name="Huang Z."/>
            <person name="Pippel M."/>
            <person name="Hughes G.M."/>
            <person name="Lavrichenko K."/>
            <person name="Devanna P."/>
            <person name="Winkler S."/>
            <person name="Jermiin L.S."/>
            <person name="Skirmuntt E.C."/>
            <person name="Katzourakis A."/>
            <person name="Burkitt-Gray L."/>
            <person name="Ray D.A."/>
            <person name="Sullivan K.A.M."/>
            <person name="Roscito J.G."/>
            <person name="Kirilenko B.M."/>
            <person name="Davalos L.M."/>
            <person name="Corthals A.P."/>
            <person name="Power M.L."/>
            <person name="Jones G."/>
            <person name="Ransome R.D."/>
            <person name="Dechmann D.K.N."/>
            <person name="Locatelli A.G."/>
            <person name="Puechmaille S.J."/>
            <person name="Fedrigo O."/>
            <person name="Jarvis E.D."/>
            <person name="Hiller M."/>
            <person name="Vernes S.C."/>
            <person name="Myers E.W."/>
            <person name="Teeling E.C."/>
        </authorList>
    </citation>
    <scope>NUCLEOTIDE SEQUENCE [LARGE SCALE GENOMIC DNA]</scope>
    <source>
        <strain evidence="1">MMolMol1</strain>
        <tissue evidence="1">Muscle</tissue>
    </source>
</reference>
<dbReference type="InParanoid" id="A0A7J8E2A4"/>
<organism evidence="1 2">
    <name type="scientific">Molossus molossus</name>
    <name type="common">Pallas' mastiff bat</name>
    <name type="synonym">Vespertilio molossus</name>
    <dbReference type="NCBI Taxonomy" id="27622"/>
    <lineage>
        <taxon>Eukaryota</taxon>
        <taxon>Metazoa</taxon>
        <taxon>Chordata</taxon>
        <taxon>Craniata</taxon>
        <taxon>Vertebrata</taxon>
        <taxon>Euteleostomi</taxon>
        <taxon>Mammalia</taxon>
        <taxon>Eutheria</taxon>
        <taxon>Laurasiatheria</taxon>
        <taxon>Chiroptera</taxon>
        <taxon>Yangochiroptera</taxon>
        <taxon>Molossidae</taxon>
        <taxon>Molossus</taxon>
    </lineage>
</organism>
<gene>
    <name evidence="1" type="ORF">HJG59_009009</name>
</gene>